<reference evidence="2" key="1">
    <citation type="submission" date="2016-11" db="EMBL/GenBank/DDBJ databases">
        <authorList>
            <person name="Varghese N."/>
            <person name="Submissions S."/>
        </authorList>
    </citation>
    <scope>NUCLEOTIDE SEQUENCE [LARGE SCALE GENOMIC DNA]</scope>
    <source>
        <strain evidence="2">DSM 17963</strain>
    </source>
</reference>
<dbReference type="RefSeq" id="WP_073414777.1">
    <property type="nucleotide sequence ID" value="NZ_FQWC01000002.1"/>
</dbReference>
<dbReference type="EMBL" id="FQWC01000002">
    <property type="protein sequence ID" value="SHG37887.1"/>
    <property type="molecule type" value="Genomic_DNA"/>
</dbReference>
<sequence length="154" mass="18124">MDIDYQDRNIFETDYIFRIQTFEKYLESPAASQQHYAEYKAGLIPNIFYAHNMKDVLSLFREEYDGIKSGLERYETDNNNDFPMLKSFVNTERDLRKILDSGQLRDYTELLERSFDSQKTDAKAAAVSRSFLPTPLLENYIYQVEKIFGKGILD</sequence>
<gene>
    <name evidence="1" type="ORF">SAMN05443663_102666</name>
</gene>
<dbReference type="AlphaFoldDB" id="A0A1M5JBE9"/>
<proteinExistence type="predicted"/>
<dbReference type="STRING" id="370979.SAMN05443663_102666"/>
<organism evidence="1 2">
    <name type="scientific">Flavobacterium defluvii</name>
    <dbReference type="NCBI Taxonomy" id="370979"/>
    <lineage>
        <taxon>Bacteria</taxon>
        <taxon>Pseudomonadati</taxon>
        <taxon>Bacteroidota</taxon>
        <taxon>Flavobacteriia</taxon>
        <taxon>Flavobacteriales</taxon>
        <taxon>Flavobacteriaceae</taxon>
        <taxon>Flavobacterium</taxon>
    </lineage>
</organism>
<evidence type="ECO:0000313" key="2">
    <source>
        <dbReference type="Proteomes" id="UP000184071"/>
    </source>
</evidence>
<evidence type="ECO:0000313" key="1">
    <source>
        <dbReference type="EMBL" id="SHG37887.1"/>
    </source>
</evidence>
<keyword evidence="2" id="KW-1185">Reference proteome</keyword>
<protein>
    <submittedName>
        <fullName evidence="1">Uncharacterized protein</fullName>
    </submittedName>
</protein>
<accession>A0A1M5JBE9</accession>
<dbReference type="OrthoDB" id="1350385at2"/>
<dbReference type="Proteomes" id="UP000184071">
    <property type="component" value="Unassembled WGS sequence"/>
</dbReference>
<name>A0A1M5JBE9_9FLAO</name>